<dbReference type="Gene3D" id="2.60.40.2020">
    <property type="match status" value="1"/>
</dbReference>
<dbReference type="InterPro" id="IPR036331">
    <property type="entry name" value="Chagasin-like_sf"/>
</dbReference>
<reference evidence="4 5" key="1">
    <citation type="submission" date="2019-11" db="EMBL/GenBank/DDBJ databases">
        <title>Draft Genome Sequences of Six Type Strains of the Genus Massilia.</title>
        <authorList>
            <person name="Miess H."/>
            <person name="Frediansyah A."/>
            <person name="Goeker M."/>
            <person name="Gross H."/>
        </authorList>
    </citation>
    <scope>NUCLEOTIDE SEQUENCE [LARGE SCALE GENOMIC DNA]</scope>
    <source>
        <strain evidence="4 5">DSM 17513</strain>
    </source>
</reference>
<keyword evidence="2" id="KW-0789">Thiol protease inhibitor</keyword>
<evidence type="ECO:0000256" key="2">
    <source>
        <dbReference type="ARBA" id="ARBA00022704"/>
    </source>
</evidence>
<dbReference type="AlphaFoldDB" id="A0A6I3XPB5"/>
<comment type="caution">
    <text evidence="4">The sequence shown here is derived from an EMBL/GenBank/DDBJ whole genome shotgun (WGS) entry which is preliminary data.</text>
</comment>
<name>A0A6I3XPB5_9BURK</name>
<dbReference type="SUPFAM" id="SSF141066">
    <property type="entry name" value="ICP-like"/>
    <property type="match status" value="1"/>
</dbReference>
<evidence type="ECO:0000313" key="4">
    <source>
        <dbReference type="EMBL" id="MUI16440.1"/>
    </source>
</evidence>
<dbReference type="Proteomes" id="UP000431684">
    <property type="component" value="Unassembled WGS sequence"/>
</dbReference>
<organism evidence="4 5">
    <name type="scientific">Pseudoduganella dura</name>
    <dbReference type="NCBI Taxonomy" id="321982"/>
    <lineage>
        <taxon>Bacteria</taxon>
        <taxon>Pseudomonadati</taxon>
        <taxon>Pseudomonadota</taxon>
        <taxon>Betaproteobacteria</taxon>
        <taxon>Burkholderiales</taxon>
        <taxon>Oxalobacteraceae</taxon>
        <taxon>Telluria group</taxon>
        <taxon>Pseudoduganella</taxon>
    </lineage>
</organism>
<proteinExistence type="predicted"/>
<accession>A0A6I3XPB5</accession>
<dbReference type="Pfam" id="PF09394">
    <property type="entry name" value="Inhibitor_I42"/>
    <property type="match status" value="1"/>
</dbReference>
<sequence length="101" mass="10830">MTRQRPALTIAADRDGKASVALPEAPATGYRWELEDAALACHVAAATFAEEEGKAPGGAGNRVFSLDLQGRATLELVFILKRGWRTEALERQGVTVSQHSP</sequence>
<keyword evidence="1" id="KW-0646">Protease inhibitor</keyword>
<dbReference type="RefSeq" id="WP_155711998.1">
    <property type="nucleotide sequence ID" value="NZ_BMWU01000008.1"/>
</dbReference>
<dbReference type="EMBL" id="WNWM01000002">
    <property type="protein sequence ID" value="MUI16440.1"/>
    <property type="molecule type" value="Genomic_DNA"/>
</dbReference>
<keyword evidence="5" id="KW-1185">Reference proteome</keyword>
<protein>
    <recommendedName>
        <fullName evidence="3">Proteinase inhibitor I42 chagasin domain-containing protein</fullName>
    </recommendedName>
</protein>
<dbReference type="InterPro" id="IPR018990">
    <property type="entry name" value="Prot_inh_I42_chagasin"/>
</dbReference>
<dbReference type="GO" id="GO:0004869">
    <property type="term" value="F:cysteine-type endopeptidase inhibitor activity"/>
    <property type="evidence" value="ECO:0007669"/>
    <property type="project" value="UniProtKB-KW"/>
</dbReference>
<feature type="domain" description="Proteinase inhibitor I42 chagasin" evidence="3">
    <location>
        <begin position="17"/>
        <end position="91"/>
    </location>
</feature>
<evidence type="ECO:0000313" key="5">
    <source>
        <dbReference type="Proteomes" id="UP000431684"/>
    </source>
</evidence>
<evidence type="ECO:0000259" key="3">
    <source>
        <dbReference type="Pfam" id="PF09394"/>
    </source>
</evidence>
<evidence type="ECO:0000256" key="1">
    <source>
        <dbReference type="ARBA" id="ARBA00022690"/>
    </source>
</evidence>
<gene>
    <name evidence="4" type="ORF">GJV26_28870</name>
</gene>
<dbReference type="OrthoDB" id="9794834at2"/>